<dbReference type="InterPro" id="IPR019734">
    <property type="entry name" value="TPR_rpt"/>
</dbReference>
<dbReference type="RefSeq" id="WP_090415740.1">
    <property type="nucleotide sequence ID" value="NZ_FNOY01000087.1"/>
</dbReference>
<dbReference type="PROSITE" id="PS50005">
    <property type="entry name" value="TPR"/>
    <property type="match status" value="3"/>
</dbReference>
<evidence type="ECO:0000259" key="4">
    <source>
        <dbReference type="Pfam" id="PF13399"/>
    </source>
</evidence>
<gene>
    <name evidence="5" type="ORF">SAMN05421881_10871</name>
</gene>
<dbReference type="EMBL" id="FNOY01000087">
    <property type="protein sequence ID" value="SDY95695.1"/>
    <property type="molecule type" value="Genomic_DNA"/>
</dbReference>
<dbReference type="Gene3D" id="3.30.70.2390">
    <property type="match status" value="1"/>
</dbReference>
<evidence type="ECO:0000313" key="5">
    <source>
        <dbReference type="EMBL" id="SDY95695.1"/>
    </source>
</evidence>
<dbReference type="PANTHER" id="PTHR12558">
    <property type="entry name" value="CELL DIVISION CYCLE 16,23,27"/>
    <property type="match status" value="1"/>
</dbReference>
<feature type="domain" description="LytR/CpsA/Psr regulator C-terminal" evidence="4">
    <location>
        <begin position="242"/>
        <end position="328"/>
    </location>
</feature>
<dbReference type="STRING" id="44576.SAMN05421881_10871"/>
<evidence type="ECO:0000313" key="6">
    <source>
        <dbReference type="Proteomes" id="UP000198640"/>
    </source>
</evidence>
<dbReference type="PROSITE" id="PS51257">
    <property type="entry name" value="PROKAR_LIPOPROTEIN"/>
    <property type="match status" value="1"/>
</dbReference>
<keyword evidence="2 3" id="KW-0802">TPR repeat</keyword>
<organism evidence="5 6">
    <name type="scientific">Nitrosomonas halophila</name>
    <dbReference type="NCBI Taxonomy" id="44576"/>
    <lineage>
        <taxon>Bacteria</taxon>
        <taxon>Pseudomonadati</taxon>
        <taxon>Pseudomonadota</taxon>
        <taxon>Betaproteobacteria</taxon>
        <taxon>Nitrosomonadales</taxon>
        <taxon>Nitrosomonadaceae</taxon>
        <taxon>Nitrosomonas</taxon>
    </lineage>
</organism>
<name>A0A1H3P4E1_9PROT</name>
<evidence type="ECO:0000256" key="2">
    <source>
        <dbReference type="ARBA" id="ARBA00022803"/>
    </source>
</evidence>
<protein>
    <submittedName>
        <fullName evidence="5">Tetratricopeptide repeat-containing protein</fullName>
    </submittedName>
</protein>
<dbReference type="PROSITE" id="PS50293">
    <property type="entry name" value="TPR_REGION"/>
    <property type="match status" value="1"/>
</dbReference>
<dbReference type="PANTHER" id="PTHR12558:SF33">
    <property type="entry name" value="BLL7664 PROTEIN"/>
    <property type="match status" value="1"/>
</dbReference>
<sequence length="349" mass="38202">MPVFKRKYAWTLGCLSVLAGCTHFYPVGNHSGVNIHPVMQVRQPDRSADRLYNLGRYHHRRTEYQDAITAYQQALAVDPAYVEAHNGLGIVYAIQGRHALSLQHFRQAIAMMPAATYLHSNLGYALQLQESYAEAAAAYQEALRLDPLNHKARKNLAHLNRQLGLDTAAATATAAEQGTTSDTSAANVAQARPEPVSRIVQIAPNVYELRDAVQPSKTGSVMQTAPASHVAAETASAPQNKRIEVSNGNGISGMARKVANFLAQAGYPGARLTNHPSFQQASTEIHYRPGHQAQAEHMRSMLPNGVAKSFENKSLRDDIGVKILLGKDLQVAIDYFNPARPRQLALNER</sequence>
<dbReference type="Proteomes" id="UP000198640">
    <property type="component" value="Unassembled WGS sequence"/>
</dbReference>
<dbReference type="SMART" id="SM00028">
    <property type="entry name" value="TPR"/>
    <property type="match status" value="3"/>
</dbReference>
<evidence type="ECO:0000256" key="3">
    <source>
        <dbReference type="PROSITE-ProRule" id="PRU00339"/>
    </source>
</evidence>
<dbReference type="Gene3D" id="1.25.40.10">
    <property type="entry name" value="Tetratricopeptide repeat domain"/>
    <property type="match status" value="1"/>
</dbReference>
<dbReference type="SUPFAM" id="SSF48452">
    <property type="entry name" value="TPR-like"/>
    <property type="match status" value="1"/>
</dbReference>
<dbReference type="Pfam" id="PF07719">
    <property type="entry name" value="TPR_2"/>
    <property type="match status" value="1"/>
</dbReference>
<dbReference type="Pfam" id="PF13432">
    <property type="entry name" value="TPR_16"/>
    <property type="match status" value="1"/>
</dbReference>
<proteinExistence type="predicted"/>
<feature type="repeat" description="TPR" evidence="3">
    <location>
        <begin position="116"/>
        <end position="149"/>
    </location>
</feature>
<dbReference type="OrthoDB" id="128717at2"/>
<evidence type="ECO:0000256" key="1">
    <source>
        <dbReference type="ARBA" id="ARBA00022737"/>
    </source>
</evidence>
<feature type="repeat" description="TPR" evidence="3">
    <location>
        <begin position="48"/>
        <end position="81"/>
    </location>
</feature>
<accession>A0A1H3P4E1</accession>
<dbReference type="InterPro" id="IPR027381">
    <property type="entry name" value="LytR/CpsA/Psr_C"/>
</dbReference>
<feature type="repeat" description="TPR" evidence="3">
    <location>
        <begin position="82"/>
        <end position="115"/>
    </location>
</feature>
<reference evidence="5 6" key="1">
    <citation type="submission" date="2016-10" db="EMBL/GenBank/DDBJ databases">
        <authorList>
            <person name="de Groot N.N."/>
        </authorList>
    </citation>
    <scope>NUCLEOTIDE SEQUENCE [LARGE SCALE GENOMIC DNA]</scope>
    <source>
        <strain evidence="5 6">Nm1</strain>
    </source>
</reference>
<keyword evidence="6" id="KW-1185">Reference proteome</keyword>
<dbReference type="InterPro" id="IPR013105">
    <property type="entry name" value="TPR_2"/>
</dbReference>
<keyword evidence="1" id="KW-0677">Repeat</keyword>
<dbReference type="InterPro" id="IPR011990">
    <property type="entry name" value="TPR-like_helical_dom_sf"/>
</dbReference>
<dbReference type="AlphaFoldDB" id="A0A1H3P4E1"/>
<dbReference type="Pfam" id="PF13399">
    <property type="entry name" value="LytR_C"/>
    <property type="match status" value="1"/>
</dbReference>